<feature type="transmembrane region" description="Helical" evidence="1">
    <location>
        <begin position="156"/>
        <end position="175"/>
    </location>
</feature>
<evidence type="ECO:0000259" key="2">
    <source>
        <dbReference type="Pfam" id="PF00892"/>
    </source>
</evidence>
<keyword evidence="4" id="KW-1185">Reference proteome</keyword>
<feature type="transmembrane region" description="Helical" evidence="1">
    <location>
        <begin position="213"/>
        <end position="234"/>
    </location>
</feature>
<protein>
    <submittedName>
        <fullName evidence="3">DMT family transporter</fullName>
    </submittedName>
</protein>
<keyword evidence="1" id="KW-1133">Transmembrane helix</keyword>
<dbReference type="RefSeq" id="WP_192149398.1">
    <property type="nucleotide sequence ID" value="NZ_JACYXI010000012.1"/>
</dbReference>
<feature type="transmembrane region" description="Helical" evidence="1">
    <location>
        <begin position="12"/>
        <end position="31"/>
    </location>
</feature>
<dbReference type="InterPro" id="IPR000620">
    <property type="entry name" value="EamA_dom"/>
</dbReference>
<name>A0ABR9CR19_9HYPH</name>
<organism evidence="3 4">
    <name type="scientific">Roseibium litorale</name>
    <dbReference type="NCBI Taxonomy" id="2803841"/>
    <lineage>
        <taxon>Bacteria</taxon>
        <taxon>Pseudomonadati</taxon>
        <taxon>Pseudomonadota</taxon>
        <taxon>Alphaproteobacteria</taxon>
        <taxon>Hyphomicrobiales</taxon>
        <taxon>Stappiaceae</taxon>
        <taxon>Roseibium</taxon>
    </lineage>
</organism>
<feature type="domain" description="EamA" evidence="2">
    <location>
        <begin position="158"/>
        <end position="288"/>
    </location>
</feature>
<evidence type="ECO:0000313" key="4">
    <source>
        <dbReference type="Proteomes" id="UP000632063"/>
    </source>
</evidence>
<feature type="transmembrane region" description="Helical" evidence="1">
    <location>
        <begin position="272"/>
        <end position="294"/>
    </location>
</feature>
<dbReference type="Pfam" id="PF00892">
    <property type="entry name" value="EamA"/>
    <property type="match status" value="2"/>
</dbReference>
<evidence type="ECO:0000313" key="3">
    <source>
        <dbReference type="EMBL" id="MBD8893270.1"/>
    </source>
</evidence>
<accession>A0ABR9CR19</accession>
<dbReference type="SUPFAM" id="SSF103481">
    <property type="entry name" value="Multidrug resistance efflux transporter EmrE"/>
    <property type="match status" value="2"/>
</dbReference>
<dbReference type="Gene3D" id="1.10.3730.20">
    <property type="match status" value="1"/>
</dbReference>
<feature type="transmembrane region" description="Helical" evidence="1">
    <location>
        <begin position="241"/>
        <end position="260"/>
    </location>
</feature>
<comment type="caution">
    <text evidence="3">The sequence shown here is derived from an EMBL/GenBank/DDBJ whole genome shotgun (WGS) entry which is preliminary data.</text>
</comment>
<feature type="transmembrane region" description="Helical" evidence="1">
    <location>
        <begin position="92"/>
        <end position="113"/>
    </location>
</feature>
<keyword evidence="1" id="KW-0812">Transmembrane</keyword>
<proteinExistence type="predicted"/>
<reference evidence="4" key="1">
    <citation type="submission" date="2020-09" db="EMBL/GenBank/DDBJ databases">
        <title>The genome sequence of strain Labrenzia suaedae 4C16A.</title>
        <authorList>
            <person name="Liu Y."/>
        </authorList>
    </citation>
    <scope>NUCLEOTIDE SEQUENCE [LARGE SCALE GENOMIC DNA]</scope>
    <source>
        <strain evidence="4">4C16A</strain>
    </source>
</reference>
<evidence type="ECO:0000256" key="1">
    <source>
        <dbReference type="SAM" id="Phobius"/>
    </source>
</evidence>
<reference evidence="3 4" key="2">
    <citation type="journal article" date="2021" name="Int. J. Syst. Evol. Microbiol.">
        <title>Roseibium litorale sp. nov., isolated from a tidal flat sediment and proposal for the reclassification of Labrenzia polysiphoniae as Roseibium polysiphoniae comb. nov.</title>
        <authorList>
            <person name="Liu Y."/>
            <person name="Pei T."/>
            <person name="Du J."/>
            <person name="Chao M."/>
            <person name="Deng M.R."/>
            <person name="Zhu H."/>
        </authorList>
    </citation>
    <scope>NUCLEOTIDE SEQUENCE [LARGE SCALE GENOMIC DNA]</scope>
    <source>
        <strain evidence="3 4">4C16A</strain>
    </source>
</reference>
<feature type="transmembrane region" description="Helical" evidence="1">
    <location>
        <begin position="187"/>
        <end position="207"/>
    </location>
</feature>
<dbReference type="PANTHER" id="PTHR22911">
    <property type="entry name" value="ACYL-MALONYL CONDENSING ENZYME-RELATED"/>
    <property type="match status" value="1"/>
</dbReference>
<feature type="transmembrane region" description="Helical" evidence="1">
    <location>
        <begin position="65"/>
        <end position="86"/>
    </location>
</feature>
<feature type="transmembrane region" description="Helical" evidence="1">
    <location>
        <begin position="125"/>
        <end position="141"/>
    </location>
</feature>
<feature type="transmembrane region" description="Helical" evidence="1">
    <location>
        <begin position="37"/>
        <end position="58"/>
    </location>
</feature>
<dbReference type="Proteomes" id="UP000632063">
    <property type="component" value="Unassembled WGS sequence"/>
</dbReference>
<sequence>MKSENVHGGLEMTAAMLISGTIGWFVLQSGLPVLQVVFWRCAIGLLALLVICWSLGLFAKARFTLPLLGLAVAGGVAIVLNWLLLFEAYPRASISVATVVYNTQPFMLTAIGMTVFGERPSLQKTGWLVISFLGVVLIISSRPESAHGTSYVGTDYGTGIALALGAAALYAIAAAVTKKLRGIPPHLIALVQVATGMVILAPFASFSDLPQTGAAWGSLITLGFVHTGIMYALLYGAIQKLPTTLTAALSYIYPLAAIAVDRFAFGVELQPVQIAGAAAIILAAAGVSLGWRLLPLRTASRCQWSGPAGRTGNCILISHLAAAPSRTKRSGDPGSPV</sequence>
<dbReference type="InterPro" id="IPR037185">
    <property type="entry name" value="EmrE-like"/>
</dbReference>
<keyword evidence="1" id="KW-0472">Membrane</keyword>
<gene>
    <name evidence="3" type="ORF">IG616_17130</name>
</gene>
<feature type="domain" description="EamA" evidence="2">
    <location>
        <begin position="14"/>
        <end position="139"/>
    </location>
</feature>
<dbReference type="PANTHER" id="PTHR22911:SF102">
    <property type="entry name" value="MEMBRANE PROTEIN"/>
    <property type="match status" value="1"/>
</dbReference>
<dbReference type="EMBL" id="JACYXI010000012">
    <property type="protein sequence ID" value="MBD8893270.1"/>
    <property type="molecule type" value="Genomic_DNA"/>
</dbReference>